<organism evidence="2 3">
    <name type="scientific">Fusarium beomiforme</name>
    <dbReference type="NCBI Taxonomy" id="44412"/>
    <lineage>
        <taxon>Eukaryota</taxon>
        <taxon>Fungi</taxon>
        <taxon>Dikarya</taxon>
        <taxon>Ascomycota</taxon>
        <taxon>Pezizomycotina</taxon>
        <taxon>Sordariomycetes</taxon>
        <taxon>Hypocreomycetidae</taxon>
        <taxon>Hypocreales</taxon>
        <taxon>Nectriaceae</taxon>
        <taxon>Fusarium</taxon>
        <taxon>Fusarium burgessii species complex</taxon>
    </lineage>
</organism>
<name>A0A9P5AL34_9HYPO</name>
<dbReference type="OrthoDB" id="3596450at2759"/>
<accession>A0A9P5AL34</accession>
<keyword evidence="3" id="KW-1185">Reference proteome</keyword>
<feature type="domain" description="2EXR" evidence="1">
    <location>
        <begin position="4"/>
        <end position="80"/>
    </location>
</feature>
<comment type="caution">
    <text evidence="2">The sequence shown here is derived from an EMBL/GenBank/DDBJ whole genome shotgun (WGS) entry which is preliminary data.</text>
</comment>
<gene>
    <name evidence="2" type="ORF">FBEOM_5413</name>
</gene>
<evidence type="ECO:0000259" key="1">
    <source>
        <dbReference type="Pfam" id="PF20150"/>
    </source>
</evidence>
<dbReference type="InterPro" id="IPR045518">
    <property type="entry name" value="2EXR"/>
</dbReference>
<evidence type="ECO:0000313" key="2">
    <source>
        <dbReference type="EMBL" id="KAF4340697.1"/>
    </source>
</evidence>
<sequence length="307" mass="36484">MASFHTFLQLPTELRLKIWETALHPTYAVPGGIHYITFDYDSTARPISHKMNDILPEHRSAYLWHAGLWLACRESREVVADCWYAETWLRLQHPEHCKCVDRMLSFSLNDCPEPQRALAENNYCRQRLTVRPQGNIFCIVPQDWEIRWYDVSWRFDRVKYDIALEYNSEWNLELLKRGRSTSLNQFLVSLRLFLRIILDFSSSNWLITFPHIRLIGRNAQCDAKFGDNILYDCQQEYIEIDMSPGWMSFRIAPENPLSDLLDHLDRFWGYIKQRIPQGLLHRVNPPDSFRELIHVLVPRRSNTARFV</sequence>
<reference evidence="2" key="2">
    <citation type="submission" date="2020-02" db="EMBL/GenBank/DDBJ databases">
        <title>Identification and distribution of gene clusters putatively required for synthesis of sphingolipid metabolism inhibitors in phylogenetically diverse species of the filamentous fungus Fusarium.</title>
        <authorList>
            <person name="Kim H.-S."/>
            <person name="Busman M."/>
            <person name="Brown D.W."/>
            <person name="Divon H."/>
            <person name="Uhlig S."/>
            <person name="Proctor R.H."/>
        </authorList>
    </citation>
    <scope>NUCLEOTIDE SEQUENCE</scope>
    <source>
        <strain evidence="2">NRRL 25174</strain>
    </source>
</reference>
<dbReference type="Proteomes" id="UP000730481">
    <property type="component" value="Unassembled WGS sequence"/>
</dbReference>
<proteinExistence type="predicted"/>
<evidence type="ECO:0000313" key="3">
    <source>
        <dbReference type="Proteomes" id="UP000730481"/>
    </source>
</evidence>
<protein>
    <recommendedName>
        <fullName evidence="1">2EXR domain-containing protein</fullName>
    </recommendedName>
</protein>
<reference evidence="2" key="1">
    <citation type="journal article" date="2017" name="Mycologia">
        <title>Fusarium algeriense, sp. nov., a novel toxigenic crown rot pathogen of durum wheat from Algeria is nested in the Fusarium burgessii species complex.</title>
        <authorList>
            <person name="Laraba I."/>
            <person name="Keddad A."/>
            <person name="Boureghda H."/>
            <person name="Abdallah N."/>
            <person name="Vaughan M.M."/>
            <person name="Proctor R.H."/>
            <person name="Busman M."/>
            <person name="O'Donnell K."/>
        </authorList>
    </citation>
    <scope>NUCLEOTIDE SEQUENCE</scope>
    <source>
        <strain evidence="2">NRRL 25174</strain>
    </source>
</reference>
<dbReference type="AlphaFoldDB" id="A0A9P5AL34"/>
<dbReference type="EMBL" id="PVQB02000231">
    <property type="protein sequence ID" value="KAF4340697.1"/>
    <property type="molecule type" value="Genomic_DNA"/>
</dbReference>
<dbReference type="Pfam" id="PF20150">
    <property type="entry name" value="2EXR"/>
    <property type="match status" value="1"/>
</dbReference>